<feature type="non-terminal residue" evidence="2">
    <location>
        <position position="121"/>
    </location>
</feature>
<gene>
    <name evidence="2" type="ORF">S03H2_27678</name>
</gene>
<organism evidence="2">
    <name type="scientific">marine sediment metagenome</name>
    <dbReference type="NCBI Taxonomy" id="412755"/>
    <lineage>
        <taxon>unclassified sequences</taxon>
        <taxon>metagenomes</taxon>
        <taxon>ecological metagenomes</taxon>
    </lineage>
</organism>
<proteinExistence type="predicted"/>
<evidence type="ECO:0000259" key="1">
    <source>
        <dbReference type="Pfam" id="PF00753"/>
    </source>
</evidence>
<accession>X1HAZ3</accession>
<protein>
    <recommendedName>
        <fullName evidence="1">Metallo-beta-lactamase domain-containing protein</fullName>
    </recommendedName>
</protein>
<reference evidence="2" key="1">
    <citation type="journal article" date="2014" name="Front. Microbiol.">
        <title>High frequency of phylogenetically diverse reductive dehalogenase-homologous genes in deep subseafloor sedimentary metagenomes.</title>
        <authorList>
            <person name="Kawai M."/>
            <person name="Futagami T."/>
            <person name="Toyoda A."/>
            <person name="Takaki Y."/>
            <person name="Nishi S."/>
            <person name="Hori S."/>
            <person name="Arai W."/>
            <person name="Tsubouchi T."/>
            <person name="Morono Y."/>
            <person name="Uchiyama I."/>
            <person name="Ito T."/>
            <person name="Fujiyama A."/>
            <person name="Inagaki F."/>
            <person name="Takami H."/>
        </authorList>
    </citation>
    <scope>NUCLEOTIDE SEQUENCE</scope>
    <source>
        <strain evidence="2">Expedition CK06-06</strain>
    </source>
</reference>
<evidence type="ECO:0000313" key="2">
    <source>
        <dbReference type="EMBL" id="GAH51009.1"/>
    </source>
</evidence>
<dbReference type="AlphaFoldDB" id="X1HAZ3"/>
<dbReference type="Pfam" id="PF00753">
    <property type="entry name" value="Lactamase_B"/>
    <property type="match status" value="1"/>
</dbReference>
<dbReference type="EMBL" id="BARU01016655">
    <property type="protein sequence ID" value="GAH51009.1"/>
    <property type="molecule type" value="Genomic_DNA"/>
</dbReference>
<dbReference type="InterPro" id="IPR001279">
    <property type="entry name" value="Metallo-B-lactamas"/>
</dbReference>
<name>X1HAZ3_9ZZZZ</name>
<comment type="caution">
    <text evidence="2">The sequence shown here is derived from an EMBL/GenBank/DDBJ whole genome shotgun (WGS) entry which is preliminary data.</text>
</comment>
<dbReference type="SUPFAM" id="SSF56281">
    <property type="entry name" value="Metallo-hydrolase/oxidoreductase"/>
    <property type="match status" value="1"/>
</dbReference>
<dbReference type="Gene3D" id="3.60.15.10">
    <property type="entry name" value="Ribonuclease Z/Hydroxyacylglutathione hydrolase-like"/>
    <property type="match status" value="1"/>
</dbReference>
<dbReference type="PANTHER" id="PTHR43717">
    <property type="entry name" value="ANAEROBIC NITRIC OXIDE REDUCTASE FLAVORUBREDOXIN"/>
    <property type="match status" value="1"/>
</dbReference>
<dbReference type="InterPro" id="IPR036866">
    <property type="entry name" value="RibonucZ/Hydroxyglut_hydro"/>
</dbReference>
<dbReference type="PANTHER" id="PTHR43717:SF1">
    <property type="entry name" value="ANAEROBIC NITRIC OXIDE REDUCTASE FLAVORUBREDOXIN"/>
    <property type="match status" value="1"/>
</dbReference>
<sequence>MAVHEIKPNIYSVGAIDWDRRLFDELIPLPDGTSYNAYLIKGTQKIALIDTVDPPKEHELIDNLNKLRINNIDYVISNHAEQDHSGTIPKVLELYQHAKVITNPKCKSLLMDLLLIPDDKF</sequence>
<feature type="domain" description="Metallo-beta-lactamase" evidence="1">
    <location>
        <begin position="33"/>
        <end position="112"/>
    </location>
</feature>